<gene>
    <name evidence="2" type="ORF">SAMN06297382_1844</name>
</gene>
<name>A0A239PT84_9PROT</name>
<proteinExistence type="predicted"/>
<protein>
    <submittedName>
        <fullName evidence="2">Uncharacterized protein</fullName>
    </submittedName>
</protein>
<keyword evidence="1" id="KW-0472">Membrane</keyword>
<organism evidence="2 3">
    <name type="scientific">Amphiplicatus metriothermophilus</name>
    <dbReference type="NCBI Taxonomy" id="1519374"/>
    <lineage>
        <taxon>Bacteria</taxon>
        <taxon>Pseudomonadati</taxon>
        <taxon>Pseudomonadota</taxon>
        <taxon>Alphaproteobacteria</taxon>
        <taxon>Parvularculales</taxon>
        <taxon>Parvularculaceae</taxon>
        <taxon>Amphiplicatus</taxon>
    </lineage>
</organism>
<dbReference type="Proteomes" id="UP000198346">
    <property type="component" value="Unassembled WGS sequence"/>
</dbReference>
<evidence type="ECO:0000313" key="3">
    <source>
        <dbReference type="Proteomes" id="UP000198346"/>
    </source>
</evidence>
<sequence length="90" mass="9259">MAAFRFLAWLLVAIAVALLGADAVSSLENGSPVVRTTAEIISLFGIDGLALAEAAPKGASQAIATIMDLPLWAVVGLIGVVLTLVFRPLE</sequence>
<reference evidence="2 3" key="1">
    <citation type="submission" date="2017-07" db="EMBL/GenBank/DDBJ databases">
        <authorList>
            <person name="Sun Z.S."/>
            <person name="Albrecht U."/>
            <person name="Echele G."/>
            <person name="Lee C.C."/>
        </authorList>
    </citation>
    <scope>NUCLEOTIDE SEQUENCE [LARGE SCALE GENOMIC DNA]</scope>
    <source>
        <strain evidence="2 3">CGMCC 1.12710</strain>
    </source>
</reference>
<dbReference type="AlphaFoldDB" id="A0A239PT84"/>
<keyword evidence="3" id="KW-1185">Reference proteome</keyword>
<dbReference type="OrthoDB" id="8449222at2"/>
<keyword evidence="1" id="KW-0812">Transmembrane</keyword>
<evidence type="ECO:0000313" key="2">
    <source>
        <dbReference type="EMBL" id="SNT73499.1"/>
    </source>
</evidence>
<evidence type="ECO:0000256" key="1">
    <source>
        <dbReference type="SAM" id="Phobius"/>
    </source>
</evidence>
<dbReference type="EMBL" id="FZQA01000003">
    <property type="protein sequence ID" value="SNT73499.1"/>
    <property type="molecule type" value="Genomic_DNA"/>
</dbReference>
<keyword evidence="1" id="KW-1133">Transmembrane helix</keyword>
<dbReference type="RefSeq" id="WP_089412304.1">
    <property type="nucleotide sequence ID" value="NZ_FZQA01000003.1"/>
</dbReference>
<feature type="transmembrane region" description="Helical" evidence="1">
    <location>
        <begin position="69"/>
        <end position="86"/>
    </location>
</feature>
<accession>A0A239PT84</accession>